<keyword evidence="3" id="KW-1185">Reference proteome</keyword>
<feature type="chain" id="PRO_5045316930" description="Lipoprotein" evidence="1">
    <location>
        <begin position="29"/>
        <end position="191"/>
    </location>
</feature>
<sequence>MLAGMRKLTMTVAGAVLLLSLVACGQQADESEAQVAAIPGATASGTTAAAATGNADRTFPLGASQEEIDRIYDAYYACWTQHGVPSAPDSGGPLLTYKRNPKKYQAAVDACADKEPLDAPERDPQQNPNFVEDLREEKACMESHGIKMEIRGTGKESQLWAVNDKANIAKANSDEGMQIARDCEIAAFTQK</sequence>
<accession>A0ABQ3XTH0</accession>
<name>A0ABQ3XTH0_9ACTN</name>
<evidence type="ECO:0008006" key="4">
    <source>
        <dbReference type="Google" id="ProtNLM"/>
    </source>
</evidence>
<evidence type="ECO:0000313" key="3">
    <source>
        <dbReference type="Proteomes" id="UP000612282"/>
    </source>
</evidence>
<organism evidence="2 3">
    <name type="scientific">Actinoplanes couchii</name>
    <dbReference type="NCBI Taxonomy" id="403638"/>
    <lineage>
        <taxon>Bacteria</taxon>
        <taxon>Bacillati</taxon>
        <taxon>Actinomycetota</taxon>
        <taxon>Actinomycetes</taxon>
        <taxon>Micromonosporales</taxon>
        <taxon>Micromonosporaceae</taxon>
        <taxon>Actinoplanes</taxon>
    </lineage>
</organism>
<dbReference type="EMBL" id="BOMG01000139">
    <property type="protein sequence ID" value="GID61806.1"/>
    <property type="molecule type" value="Genomic_DNA"/>
</dbReference>
<proteinExistence type="predicted"/>
<keyword evidence="1" id="KW-0732">Signal</keyword>
<feature type="signal peptide" evidence="1">
    <location>
        <begin position="1"/>
        <end position="28"/>
    </location>
</feature>
<comment type="caution">
    <text evidence="2">The sequence shown here is derived from an EMBL/GenBank/DDBJ whole genome shotgun (WGS) entry which is preliminary data.</text>
</comment>
<evidence type="ECO:0000313" key="2">
    <source>
        <dbReference type="EMBL" id="GID61806.1"/>
    </source>
</evidence>
<dbReference type="Proteomes" id="UP000612282">
    <property type="component" value="Unassembled WGS sequence"/>
</dbReference>
<dbReference type="PROSITE" id="PS51257">
    <property type="entry name" value="PROKAR_LIPOPROTEIN"/>
    <property type="match status" value="1"/>
</dbReference>
<evidence type="ECO:0000256" key="1">
    <source>
        <dbReference type="SAM" id="SignalP"/>
    </source>
</evidence>
<reference evidence="2 3" key="1">
    <citation type="submission" date="2021-01" db="EMBL/GenBank/DDBJ databases">
        <title>Whole genome shotgun sequence of Actinoplanes couchii NBRC 106145.</title>
        <authorList>
            <person name="Komaki H."/>
            <person name="Tamura T."/>
        </authorList>
    </citation>
    <scope>NUCLEOTIDE SEQUENCE [LARGE SCALE GENOMIC DNA]</scope>
    <source>
        <strain evidence="2 3">NBRC 106145</strain>
    </source>
</reference>
<gene>
    <name evidence="2" type="ORF">Aco03nite_102100</name>
</gene>
<protein>
    <recommendedName>
        <fullName evidence="4">Lipoprotein</fullName>
    </recommendedName>
</protein>